<protein>
    <submittedName>
        <fullName evidence="1">Uncharacterized protein</fullName>
    </submittedName>
</protein>
<dbReference type="PANTHER" id="PTHR33840:SF2">
    <property type="entry name" value="TLE1 PHOSPHOLIPASE DOMAIN-CONTAINING PROTEIN"/>
    <property type="match status" value="1"/>
</dbReference>
<reference evidence="1" key="1">
    <citation type="journal article" date="2020" name="Stud. Mycol.">
        <title>101 Dothideomycetes genomes: a test case for predicting lifestyles and emergence of pathogens.</title>
        <authorList>
            <person name="Haridas S."/>
            <person name="Albert R."/>
            <person name="Binder M."/>
            <person name="Bloem J."/>
            <person name="Labutti K."/>
            <person name="Salamov A."/>
            <person name="Andreopoulos B."/>
            <person name="Baker S."/>
            <person name="Barry K."/>
            <person name="Bills G."/>
            <person name="Bluhm B."/>
            <person name="Cannon C."/>
            <person name="Castanera R."/>
            <person name="Culley D."/>
            <person name="Daum C."/>
            <person name="Ezra D."/>
            <person name="Gonzalez J."/>
            <person name="Henrissat B."/>
            <person name="Kuo A."/>
            <person name="Liang C."/>
            <person name="Lipzen A."/>
            <person name="Lutzoni F."/>
            <person name="Magnuson J."/>
            <person name="Mondo S."/>
            <person name="Nolan M."/>
            <person name="Ohm R."/>
            <person name="Pangilinan J."/>
            <person name="Park H.-J."/>
            <person name="Ramirez L."/>
            <person name="Alfaro M."/>
            <person name="Sun H."/>
            <person name="Tritt A."/>
            <person name="Yoshinaga Y."/>
            <person name="Zwiers L.-H."/>
            <person name="Turgeon B."/>
            <person name="Goodwin S."/>
            <person name="Spatafora J."/>
            <person name="Crous P."/>
            <person name="Grigoriev I."/>
        </authorList>
    </citation>
    <scope>NUCLEOTIDE SEQUENCE</scope>
    <source>
        <strain evidence="1">CBS 116005</strain>
    </source>
</reference>
<organism evidence="1 2">
    <name type="scientific">Teratosphaeria nubilosa</name>
    <dbReference type="NCBI Taxonomy" id="161662"/>
    <lineage>
        <taxon>Eukaryota</taxon>
        <taxon>Fungi</taxon>
        <taxon>Dikarya</taxon>
        <taxon>Ascomycota</taxon>
        <taxon>Pezizomycotina</taxon>
        <taxon>Dothideomycetes</taxon>
        <taxon>Dothideomycetidae</taxon>
        <taxon>Mycosphaerellales</taxon>
        <taxon>Teratosphaeriaceae</taxon>
        <taxon>Teratosphaeria</taxon>
    </lineage>
</organism>
<proteinExistence type="predicted"/>
<name>A0A6G1LDV3_9PEZI</name>
<dbReference type="PANTHER" id="PTHR33840">
    <property type="match status" value="1"/>
</dbReference>
<dbReference type="Proteomes" id="UP000799436">
    <property type="component" value="Unassembled WGS sequence"/>
</dbReference>
<dbReference type="AlphaFoldDB" id="A0A6G1LDV3"/>
<accession>A0A6G1LDV3</accession>
<dbReference type="OrthoDB" id="3162439at2759"/>
<evidence type="ECO:0000313" key="1">
    <source>
        <dbReference type="EMBL" id="KAF2770344.1"/>
    </source>
</evidence>
<dbReference type="EMBL" id="ML995826">
    <property type="protein sequence ID" value="KAF2770344.1"/>
    <property type="molecule type" value="Genomic_DNA"/>
</dbReference>
<evidence type="ECO:0000313" key="2">
    <source>
        <dbReference type="Proteomes" id="UP000799436"/>
    </source>
</evidence>
<gene>
    <name evidence="1" type="ORF">EJ03DRAFT_66272</name>
</gene>
<sequence>MRREVPWSHYPRPILTFFSRREQRPASDLPLIWIVREARKAGMPLDEDRLEASGLVLHDFRRQSMAPTLLLDGQNLPRSNSKYTIDLPQIRSEADMLRLEIETKLHDSLASGGGMSWMSCLAWKMMEYMPFRRMDLQKDGTWKPIIWPLPMGEVRYMPDDALVHSSIIRRMQADKTYRPGENKVTD</sequence>
<keyword evidence="2" id="KW-1185">Reference proteome</keyword>